<dbReference type="Pfam" id="PF08401">
    <property type="entry name" value="ArdcN"/>
    <property type="match status" value="1"/>
</dbReference>
<feature type="compositionally biased region" description="Polar residues" evidence="1">
    <location>
        <begin position="554"/>
        <end position="567"/>
    </location>
</feature>
<dbReference type="RefSeq" id="WP_125066246.1">
    <property type="nucleotide sequence ID" value="NZ_CP032548.1"/>
</dbReference>
<organism evidence="4 5">
    <name type="scientific">Tenacibaculum singaporense</name>
    <dbReference type="NCBI Taxonomy" id="2358479"/>
    <lineage>
        <taxon>Bacteria</taxon>
        <taxon>Pseudomonadati</taxon>
        <taxon>Bacteroidota</taxon>
        <taxon>Flavobacteriia</taxon>
        <taxon>Flavobacteriales</taxon>
        <taxon>Flavobacteriaceae</taxon>
        <taxon>Tenacibaculum</taxon>
    </lineage>
</organism>
<dbReference type="Proteomes" id="UP000274593">
    <property type="component" value="Chromosome"/>
</dbReference>
<dbReference type="InterPro" id="IPR027417">
    <property type="entry name" value="P-loop_NTPase"/>
</dbReference>
<feature type="region of interest" description="Disordered" evidence="1">
    <location>
        <begin position="535"/>
        <end position="567"/>
    </location>
</feature>
<dbReference type="SUPFAM" id="SSF52540">
    <property type="entry name" value="P-loop containing nucleoside triphosphate hydrolases"/>
    <property type="match status" value="1"/>
</dbReference>
<dbReference type="Pfam" id="PF18818">
    <property type="entry name" value="MPTase-PolyVal"/>
    <property type="match status" value="1"/>
</dbReference>
<proteinExistence type="predicted"/>
<dbReference type="GO" id="GO:0003697">
    <property type="term" value="F:single-stranded DNA binding"/>
    <property type="evidence" value="ECO:0007669"/>
    <property type="project" value="InterPro"/>
</dbReference>
<evidence type="ECO:0000313" key="4">
    <source>
        <dbReference type="EMBL" id="AZJ34402.1"/>
    </source>
</evidence>
<dbReference type="EMBL" id="CP032548">
    <property type="protein sequence ID" value="AZJ34402.1"/>
    <property type="molecule type" value="Genomic_DNA"/>
</dbReference>
<reference evidence="4 5" key="1">
    <citation type="submission" date="2018-09" db="EMBL/GenBank/DDBJ databases">
        <title>Insights into the microbiota of Asian seabass (Lates calcarifer) with tenacibaculosis symptoms and description of sp. nov. Tenacibaculum singaporense.</title>
        <authorList>
            <person name="Miyake S."/>
            <person name="Soh M."/>
            <person name="Azman M.N."/>
            <person name="Ngoh S.Y."/>
            <person name="Orban L."/>
        </authorList>
    </citation>
    <scope>NUCLEOTIDE SEQUENCE [LARGE SCALE GENOMIC DNA]</scope>
    <source>
        <strain evidence="4 5">DSM 106434</strain>
    </source>
</reference>
<accession>A0A3Q8RRA4</accession>
<evidence type="ECO:0000259" key="2">
    <source>
        <dbReference type="Pfam" id="PF08401"/>
    </source>
</evidence>
<evidence type="ECO:0000259" key="3">
    <source>
        <dbReference type="Pfam" id="PF18818"/>
    </source>
</evidence>
<gene>
    <name evidence="4" type="ORF">D6T69_02200</name>
</gene>
<protein>
    <submittedName>
        <fullName evidence="4">DUF1738 domain-containing protein</fullName>
    </submittedName>
</protein>
<feature type="domain" description="Polyvalent protein metallopeptidase" evidence="3">
    <location>
        <begin position="384"/>
        <end position="504"/>
    </location>
</feature>
<dbReference type="InterPro" id="IPR041459">
    <property type="entry name" value="MPTase-PolyVal"/>
</dbReference>
<dbReference type="InterPro" id="IPR013610">
    <property type="entry name" value="ArdC_N"/>
</dbReference>
<evidence type="ECO:0000256" key="1">
    <source>
        <dbReference type="SAM" id="MobiDB-lite"/>
    </source>
</evidence>
<feature type="compositionally biased region" description="Polar residues" evidence="1">
    <location>
        <begin position="535"/>
        <end position="545"/>
    </location>
</feature>
<name>A0A3Q8RRA4_9FLAO</name>
<dbReference type="AlphaFoldDB" id="A0A3Q8RRA4"/>
<keyword evidence="5" id="KW-1185">Reference proteome</keyword>
<feature type="domain" description="N-terminal" evidence="2">
    <location>
        <begin position="188"/>
        <end position="334"/>
    </location>
</feature>
<dbReference type="KEGG" id="tsig:D6T69_02200"/>
<evidence type="ECO:0000313" key="5">
    <source>
        <dbReference type="Proteomes" id="UP000274593"/>
    </source>
</evidence>
<dbReference type="Gene3D" id="3.40.50.300">
    <property type="entry name" value="P-loop containing nucleotide triphosphate hydrolases"/>
    <property type="match status" value="1"/>
</dbReference>
<sequence>MNTIQKFQALDGKEVSRSTLERLVTQAKKENNTEVIYRVSKILNDHPKYTTFNISVKRYATGLNAPRHTGAYKEALTSCGRLRKGWRFIKGRVVKASAKVPKPTRKGLAAPKRKEGLTASGRLKKGYKYAKGGKIVKATSKKKSAVAPATKPQQPAENIPLEFLAGLDFIQEEDTNTTGLNAPVSPDQIYQMITDKLISAIKSAKGTPKLGWDDTFLEKGGYLSPVSFASKKAYRGINIILLKKGNPFGAYKNPYFLTFKQIQEAKGKLKKGAKGLEVIYFTRLYKFSDAQKGLEYATYNKQKMQDFLQSKGYDTSHFDFLVQTIPILKYYTVFNGADIEGIDFGLNKLTALEKARLGFVSPSAPHNTEEKNPIAELIIQHFPKDSAKIVHGFKGASYNPTQDKVKMPKYEAFYQSVDYYSTLFHEMIHSTGHPSRLNRPFGKRFGDVVYAKEELIAEFGAVFLSAQAGILWKTQANHADYLKNWQLALQFMQEDTKLLMRAASEAQKAVDYLLQVDTNKEPKFYKALVKTSQKASSKPTKTPALNRSIKRVSKPQSNNNIPGNLNTNSVAYKRKQLRHRTFEYYQIEDVVLASFLGKLEIKTKESLVITLAGKRGSSKTHFAFKFINVLAQKYKVGHASMEEHPESALYWDKADMYFNEVAERNLSNPDIENLDQLDKLIRENDVIVIDSFAKLKELDSKFEIDKDLRKKYDGKLFFIIFQQTADGKMRGGAKSGFDGDCIFFTEKTNHYKTNFIYTDKNRYQDKPLDELKYNIYSGKLDPIVSEEVVTENLMPKEVEF</sequence>